<reference evidence="1 2" key="1">
    <citation type="submission" date="2022-06" db="EMBL/GenBank/DDBJ databases">
        <title>Halogeometricum sp. a new haloarchaeum isolate from saline soil.</title>
        <authorList>
            <person name="Strakova D."/>
            <person name="Galisteo C."/>
            <person name="Sanchez-Porro C."/>
            <person name="Ventosa A."/>
        </authorList>
    </citation>
    <scope>NUCLEOTIDE SEQUENCE [LARGE SCALE GENOMIC DNA]</scope>
    <source>
        <strain evidence="2">S3BR25-2</strain>
    </source>
</reference>
<dbReference type="Gene3D" id="2.60.120.260">
    <property type="entry name" value="Galactose-binding domain-like"/>
    <property type="match status" value="1"/>
</dbReference>
<sequence length="131" mass="14446">MADRHRANYALLPVLEQLGPNEGALDVPWATFAGDCTSEHEFTVPTDGTVDAYVELQAYDVGTYGHEILLNGDSLTGFDVPPTEGWQYWMDTVSGSELREGTNAVQIRRDASEDDSFAVGNVTVHWKEPIE</sequence>
<dbReference type="InterPro" id="IPR008979">
    <property type="entry name" value="Galactose-bd-like_sf"/>
</dbReference>
<dbReference type="Pfam" id="PF24108">
    <property type="entry name" value="DUF7383"/>
    <property type="match status" value="1"/>
</dbReference>
<dbReference type="RefSeq" id="WP_310929324.1">
    <property type="nucleotide sequence ID" value="NZ_JAMQOQ010000004.1"/>
</dbReference>
<evidence type="ECO:0000313" key="2">
    <source>
        <dbReference type="Proteomes" id="UP001254813"/>
    </source>
</evidence>
<dbReference type="EMBL" id="JAMQOQ010000004">
    <property type="protein sequence ID" value="MDS0295422.1"/>
    <property type="molecule type" value="Genomic_DNA"/>
</dbReference>
<dbReference type="InterPro" id="IPR055807">
    <property type="entry name" value="DUF7383"/>
</dbReference>
<accession>A0ABU2G3Q5</accession>
<evidence type="ECO:0000313" key="1">
    <source>
        <dbReference type="EMBL" id="MDS0295422.1"/>
    </source>
</evidence>
<comment type="caution">
    <text evidence="1">The sequence shown here is derived from an EMBL/GenBank/DDBJ whole genome shotgun (WGS) entry which is preliminary data.</text>
</comment>
<organism evidence="1 2">
    <name type="scientific">Halogeometricum luteum</name>
    <dbReference type="NCBI Taxonomy" id="2950537"/>
    <lineage>
        <taxon>Archaea</taxon>
        <taxon>Methanobacteriati</taxon>
        <taxon>Methanobacteriota</taxon>
        <taxon>Stenosarchaea group</taxon>
        <taxon>Halobacteria</taxon>
        <taxon>Halobacteriales</taxon>
        <taxon>Haloferacaceae</taxon>
        <taxon>Halogeometricum</taxon>
    </lineage>
</organism>
<gene>
    <name evidence="1" type="ORF">NDI79_14720</name>
</gene>
<protein>
    <submittedName>
        <fullName evidence="1">Uncharacterized protein</fullName>
    </submittedName>
</protein>
<dbReference type="Proteomes" id="UP001254813">
    <property type="component" value="Unassembled WGS sequence"/>
</dbReference>
<dbReference type="SUPFAM" id="SSF49785">
    <property type="entry name" value="Galactose-binding domain-like"/>
    <property type="match status" value="1"/>
</dbReference>
<proteinExistence type="predicted"/>
<name>A0ABU2G3Q5_9EURY</name>
<keyword evidence="2" id="KW-1185">Reference proteome</keyword>